<organism evidence="1 2">
    <name type="scientific">Lojkania enalia</name>
    <dbReference type="NCBI Taxonomy" id="147567"/>
    <lineage>
        <taxon>Eukaryota</taxon>
        <taxon>Fungi</taxon>
        <taxon>Dikarya</taxon>
        <taxon>Ascomycota</taxon>
        <taxon>Pezizomycotina</taxon>
        <taxon>Dothideomycetes</taxon>
        <taxon>Pleosporomycetidae</taxon>
        <taxon>Pleosporales</taxon>
        <taxon>Pleosporales incertae sedis</taxon>
        <taxon>Lojkania</taxon>
    </lineage>
</organism>
<keyword evidence="2" id="KW-1185">Reference proteome</keyword>
<reference evidence="2" key="1">
    <citation type="journal article" date="2020" name="Stud. Mycol.">
        <title>101 Dothideomycetes genomes: A test case for predicting lifestyles and emergence of pathogens.</title>
        <authorList>
            <person name="Haridas S."/>
            <person name="Albert R."/>
            <person name="Binder M."/>
            <person name="Bloem J."/>
            <person name="LaButti K."/>
            <person name="Salamov A."/>
            <person name="Andreopoulos B."/>
            <person name="Baker S."/>
            <person name="Barry K."/>
            <person name="Bills G."/>
            <person name="Bluhm B."/>
            <person name="Cannon C."/>
            <person name="Castanera R."/>
            <person name="Culley D."/>
            <person name="Daum C."/>
            <person name="Ezra D."/>
            <person name="Gonzalez J."/>
            <person name="Henrissat B."/>
            <person name="Kuo A."/>
            <person name="Liang C."/>
            <person name="Lipzen A."/>
            <person name="Lutzoni F."/>
            <person name="Magnuson J."/>
            <person name="Mondo S."/>
            <person name="Nolan M."/>
            <person name="Ohm R."/>
            <person name="Pangilinan J."/>
            <person name="Park H.-J."/>
            <person name="Ramirez L."/>
            <person name="Alfaro M."/>
            <person name="Sun H."/>
            <person name="Tritt A."/>
            <person name="Yoshinaga Y."/>
            <person name="Zwiers L.-H."/>
            <person name="Turgeon B."/>
            <person name="Goodwin S."/>
            <person name="Spatafora J."/>
            <person name="Crous P."/>
            <person name="Grigoriev I."/>
        </authorList>
    </citation>
    <scope>NUCLEOTIDE SEQUENCE [LARGE SCALE GENOMIC DNA]</scope>
    <source>
        <strain evidence="2">CBS 304.66</strain>
    </source>
</reference>
<sequence>MPCIASTSFGQKTSTEDKPESRDQLIHCCMSCSALLQPLVPAFGVLSSPSAFDTISTFTVRNYHCMPVGAARTLSQTVPVLLIWIHLELNHAPACEVLSLAAPDSSRQGHASLALRAGGFNSGLLL</sequence>
<proteinExistence type="predicted"/>
<dbReference type="Proteomes" id="UP000800093">
    <property type="component" value="Unassembled WGS sequence"/>
</dbReference>
<protein>
    <submittedName>
        <fullName evidence="1">Uncharacterized protein</fullName>
    </submittedName>
</protein>
<accession>A0A9P4KC80</accession>
<evidence type="ECO:0000313" key="1">
    <source>
        <dbReference type="EMBL" id="KAF2265988.1"/>
    </source>
</evidence>
<name>A0A9P4KC80_9PLEO</name>
<gene>
    <name evidence="1" type="ORF">CC78DRAFT_578838</name>
</gene>
<evidence type="ECO:0000313" key="2">
    <source>
        <dbReference type="Proteomes" id="UP000800093"/>
    </source>
</evidence>
<dbReference type="EMBL" id="ML986602">
    <property type="protein sequence ID" value="KAF2265988.1"/>
    <property type="molecule type" value="Genomic_DNA"/>
</dbReference>
<dbReference type="AlphaFoldDB" id="A0A9P4KC80"/>
<comment type="caution">
    <text evidence="1">The sequence shown here is derived from an EMBL/GenBank/DDBJ whole genome shotgun (WGS) entry which is preliminary data.</text>
</comment>